<name>A0A8T2QP54_CERRI</name>
<sequence>MALRSINSTVLPRERRTGMKKGVRRSVAPSAATGANDENVDLLGSPNCLPPSLTRNCKSSPSPACADARVCMNSPSPVSLQAETPMPDAASVEIEYILSENLPSLSQPEEHLISLLQRLDSKNWIDVCEAINNLRQLAIHHPALFRPLLEKSIPLLIKAIKNPRSALCKTAIMASADLFKSYPADMLALLEQLLLQLLLKASQDKKFVCEEAERSLESMTDWLQPALLLGELQPYVNHRNPRVRAKAVSCLCRSVSKLGPEGIKSFGLHPLLQIASSQLNDQLPEARESARRLVSEVHAAHAHNRASEESSEDDPSPRNWEDFCKTELQPHVAQAILRVVID</sequence>
<reference evidence="3" key="1">
    <citation type="submission" date="2021-08" db="EMBL/GenBank/DDBJ databases">
        <title>WGS assembly of Ceratopteris richardii.</title>
        <authorList>
            <person name="Marchant D.B."/>
            <person name="Chen G."/>
            <person name="Jenkins J."/>
            <person name="Shu S."/>
            <person name="Leebens-Mack J."/>
            <person name="Grimwood J."/>
            <person name="Schmutz J."/>
            <person name="Soltis P."/>
            <person name="Soltis D."/>
            <person name="Chen Z.-H."/>
        </authorList>
    </citation>
    <scope>NUCLEOTIDE SEQUENCE</scope>
    <source>
        <strain evidence="3">Whitten #5841</strain>
        <tissue evidence="3">Leaf</tissue>
    </source>
</reference>
<dbReference type="Gene3D" id="1.25.10.10">
    <property type="entry name" value="Leucine-rich Repeat Variant"/>
    <property type="match status" value="1"/>
</dbReference>
<feature type="domain" description="TOG" evidence="2">
    <location>
        <begin position="104"/>
        <end position="335"/>
    </location>
</feature>
<feature type="region of interest" description="Disordered" evidence="1">
    <location>
        <begin position="297"/>
        <end position="321"/>
    </location>
</feature>
<evidence type="ECO:0000313" key="4">
    <source>
        <dbReference type="Proteomes" id="UP000825935"/>
    </source>
</evidence>
<dbReference type="GO" id="GO:0005881">
    <property type="term" value="C:cytoplasmic microtubule"/>
    <property type="evidence" value="ECO:0007669"/>
    <property type="project" value="TreeGrafter"/>
</dbReference>
<comment type="caution">
    <text evidence="3">The sequence shown here is derived from an EMBL/GenBank/DDBJ whole genome shotgun (WGS) entry which is preliminary data.</text>
</comment>
<dbReference type="InterPro" id="IPR011989">
    <property type="entry name" value="ARM-like"/>
</dbReference>
<dbReference type="PANTHER" id="PTHR21567:SF62">
    <property type="entry name" value="ARM REPEAT SUPERFAMILY PROTEIN"/>
    <property type="match status" value="1"/>
</dbReference>
<dbReference type="SUPFAM" id="SSF48371">
    <property type="entry name" value="ARM repeat"/>
    <property type="match status" value="1"/>
</dbReference>
<dbReference type="GO" id="GO:0000226">
    <property type="term" value="P:microtubule cytoskeleton organization"/>
    <property type="evidence" value="ECO:0007669"/>
    <property type="project" value="TreeGrafter"/>
</dbReference>
<dbReference type="Proteomes" id="UP000825935">
    <property type="component" value="Chromosome 33"/>
</dbReference>
<dbReference type="SMART" id="SM01349">
    <property type="entry name" value="TOG"/>
    <property type="match status" value="1"/>
</dbReference>
<protein>
    <recommendedName>
        <fullName evidence="2">TOG domain-containing protein</fullName>
    </recommendedName>
</protein>
<organism evidence="3 4">
    <name type="scientific">Ceratopteris richardii</name>
    <name type="common">Triangle waterfern</name>
    <dbReference type="NCBI Taxonomy" id="49495"/>
    <lineage>
        <taxon>Eukaryota</taxon>
        <taxon>Viridiplantae</taxon>
        <taxon>Streptophyta</taxon>
        <taxon>Embryophyta</taxon>
        <taxon>Tracheophyta</taxon>
        <taxon>Polypodiopsida</taxon>
        <taxon>Polypodiidae</taxon>
        <taxon>Polypodiales</taxon>
        <taxon>Pteridineae</taxon>
        <taxon>Pteridaceae</taxon>
        <taxon>Parkerioideae</taxon>
        <taxon>Ceratopteris</taxon>
    </lineage>
</organism>
<accession>A0A8T2QP54</accession>
<keyword evidence="4" id="KW-1185">Reference proteome</keyword>
<dbReference type="OMA" id="KSERTNE"/>
<feature type="compositionally biased region" description="Polar residues" evidence="1">
    <location>
        <begin position="1"/>
        <end position="10"/>
    </location>
</feature>
<evidence type="ECO:0000259" key="2">
    <source>
        <dbReference type="SMART" id="SM01349"/>
    </source>
</evidence>
<proteinExistence type="predicted"/>
<dbReference type="InterPro" id="IPR024395">
    <property type="entry name" value="CLASP_N_dom"/>
</dbReference>
<dbReference type="OrthoDB" id="63891at2759"/>
<dbReference type="EMBL" id="CM035438">
    <property type="protein sequence ID" value="KAH7285777.1"/>
    <property type="molecule type" value="Genomic_DNA"/>
</dbReference>
<dbReference type="GO" id="GO:0008017">
    <property type="term" value="F:microtubule binding"/>
    <property type="evidence" value="ECO:0007669"/>
    <property type="project" value="TreeGrafter"/>
</dbReference>
<evidence type="ECO:0000313" key="3">
    <source>
        <dbReference type="EMBL" id="KAH7285777.1"/>
    </source>
</evidence>
<dbReference type="Pfam" id="PF12348">
    <property type="entry name" value="CLASP_N"/>
    <property type="match status" value="1"/>
</dbReference>
<dbReference type="AlphaFoldDB" id="A0A8T2QP54"/>
<dbReference type="PANTHER" id="PTHR21567">
    <property type="entry name" value="CLASP"/>
    <property type="match status" value="1"/>
</dbReference>
<dbReference type="InterPro" id="IPR034085">
    <property type="entry name" value="TOG"/>
</dbReference>
<feature type="region of interest" description="Disordered" evidence="1">
    <location>
        <begin position="1"/>
        <end position="41"/>
    </location>
</feature>
<evidence type="ECO:0000256" key="1">
    <source>
        <dbReference type="SAM" id="MobiDB-lite"/>
    </source>
</evidence>
<gene>
    <name evidence="3" type="ORF">KP509_33G045600</name>
</gene>
<dbReference type="InterPro" id="IPR016024">
    <property type="entry name" value="ARM-type_fold"/>
</dbReference>